<evidence type="ECO:0000313" key="1">
    <source>
        <dbReference type="EMBL" id="GAG83708.1"/>
    </source>
</evidence>
<dbReference type="AlphaFoldDB" id="X1BHW5"/>
<organism evidence="1">
    <name type="scientific">marine sediment metagenome</name>
    <dbReference type="NCBI Taxonomy" id="412755"/>
    <lineage>
        <taxon>unclassified sequences</taxon>
        <taxon>metagenomes</taxon>
        <taxon>ecological metagenomes</taxon>
    </lineage>
</organism>
<proteinExistence type="predicted"/>
<dbReference type="Gene3D" id="3.30.1640.10">
    <property type="entry name" value="mini-chromosome maintenance (MCM) complex, chain A, domain 1"/>
    <property type="match status" value="1"/>
</dbReference>
<dbReference type="SUPFAM" id="SSF50249">
    <property type="entry name" value="Nucleic acid-binding proteins"/>
    <property type="match status" value="1"/>
</dbReference>
<accession>X1BHW5</accession>
<dbReference type="EMBL" id="BART01011333">
    <property type="protein sequence ID" value="GAG83708.1"/>
    <property type="molecule type" value="Genomic_DNA"/>
</dbReference>
<evidence type="ECO:0008006" key="2">
    <source>
        <dbReference type="Google" id="ProtNLM"/>
    </source>
</evidence>
<comment type="caution">
    <text evidence="1">The sequence shown here is derived from an EMBL/GenBank/DDBJ whole genome shotgun (WGS) entry which is preliminary data.</text>
</comment>
<feature type="non-terminal residue" evidence="1">
    <location>
        <position position="127"/>
    </location>
</feature>
<protein>
    <recommendedName>
        <fullName evidence="2">MCM N-terminal domain-containing protein</fullName>
    </recommendedName>
</protein>
<gene>
    <name evidence="1" type="ORF">S01H4_24189</name>
</gene>
<sequence length="127" mass="14656">MLKLKDESLVAVWQSFFEENCKSEIDNIVLEYPENRSLIVDYWDIDKADPKLTEILINQPYKTIFNAEEALKQTKTSFDRYPAIRFRVENLPEEQRISIGEVGSIHLGKLIAITGEAKGKTEIQPKI</sequence>
<dbReference type="InterPro" id="IPR012340">
    <property type="entry name" value="NA-bd_OB-fold"/>
</dbReference>
<reference evidence="1" key="1">
    <citation type="journal article" date="2014" name="Front. Microbiol.">
        <title>High frequency of phylogenetically diverse reductive dehalogenase-homologous genes in deep subseafloor sedimentary metagenomes.</title>
        <authorList>
            <person name="Kawai M."/>
            <person name="Futagami T."/>
            <person name="Toyoda A."/>
            <person name="Takaki Y."/>
            <person name="Nishi S."/>
            <person name="Hori S."/>
            <person name="Arai W."/>
            <person name="Tsubouchi T."/>
            <person name="Morono Y."/>
            <person name="Uchiyama I."/>
            <person name="Ito T."/>
            <person name="Fujiyama A."/>
            <person name="Inagaki F."/>
            <person name="Takami H."/>
        </authorList>
    </citation>
    <scope>NUCLEOTIDE SEQUENCE</scope>
    <source>
        <strain evidence="1">Expedition CK06-06</strain>
    </source>
</reference>
<name>X1BHW5_9ZZZZ</name>